<gene>
    <name evidence="1" type="ORF">HZB08_00585</name>
</gene>
<comment type="caution">
    <text evidence="1">The sequence shown here is derived from an EMBL/GenBank/DDBJ whole genome shotgun (WGS) entry which is preliminary data.</text>
</comment>
<dbReference type="EMBL" id="JACRKR010000029">
    <property type="protein sequence ID" value="MBI5078504.1"/>
    <property type="molecule type" value="Genomic_DNA"/>
</dbReference>
<sequence>MSSDLIINFPPGWLSGTRNYLGMGLNYVAFASGMSPGTIGGQFFYGVEGGGFGGKVFGEAGYGMLNAGSSAGSSGVTVLAGYRKTMGF</sequence>
<name>A0A9D6UJH5_UNCSA</name>
<proteinExistence type="predicted"/>
<accession>A0A9D6UJH5</accession>
<dbReference type="AlphaFoldDB" id="A0A9D6UJH5"/>
<organism evidence="1 2">
    <name type="scientific">Candidatus Saganbacteria bacterium</name>
    <dbReference type="NCBI Taxonomy" id="2575572"/>
    <lineage>
        <taxon>Bacteria</taxon>
        <taxon>Bacillati</taxon>
        <taxon>Saganbacteria</taxon>
    </lineage>
</organism>
<evidence type="ECO:0000313" key="2">
    <source>
        <dbReference type="Proteomes" id="UP000808761"/>
    </source>
</evidence>
<evidence type="ECO:0000313" key="1">
    <source>
        <dbReference type="EMBL" id="MBI5078504.1"/>
    </source>
</evidence>
<dbReference type="Proteomes" id="UP000808761">
    <property type="component" value="Unassembled WGS sequence"/>
</dbReference>
<protein>
    <submittedName>
        <fullName evidence="1">Uncharacterized protein</fullName>
    </submittedName>
</protein>
<reference evidence="1" key="1">
    <citation type="submission" date="2020-07" db="EMBL/GenBank/DDBJ databases">
        <title>Huge and variable diversity of episymbiotic CPR bacteria and DPANN archaea in groundwater ecosystems.</title>
        <authorList>
            <person name="He C.Y."/>
            <person name="Keren R."/>
            <person name="Whittaker M."/>
            <person name="Farag I.F."/>
            <person name="Doudna J."/>
            <person name="Cate J.H.D."/>
            <person name="Banfield J.F."/>
        </authorList>
    </citation>
    <scope>NUCLEOTIDE SEQUENCE</scope>
    <source>
        <strain evidence="1">NC_groundwater_1860_Pr3_B-0.1um_51_7</strain>
    </source>
</reference>